<reference evidence="2" key="1">
    <citation type="submission" date="2022-11" db="UniProtKB">
        <authorList>
            <consortium name="WormBaseParasite"/>
        </authorList>
    </citation>
    <scope>IDENTIFICATION</scope>
</reference>
<dbReference type="WBParaSite" id="ACRNAN_scaffold424.g31138.t1">
    <property type="protein sequence ID" value="ACRNAN_scaffold424.g31138.t1"/>
    <property type="gene ID" value="ACRNAN_scaffold424.g31138"/>
</dbReference>
<sequence>MTKESYRDLLRANLLPYWKQNRIDSTNLNPIEHLWEILKRRVSGRKFTNQNDLFRALQEERRRIPLDIIRALIESMPRRMNAVIKVKGYPTKY</sequence>
<dbReference type="Gene3D" id="3.30.420.10">
    <property type="entry name" value="Ribonuclease H-like superfamily/Ribonuclease H"/>
    <property type="match status" value="1"/>
</dbReference>
<dbReference type="InterPro" id="IPR036397">
    <property type="entry name" value="RNaseH_sf"/>
</dbReference>
<dbReference type="Proteomes" id="UP000887540">
    <property type="component" value="Unplaced"/>
</dbReference>
<evidence type="ECO:0000313" key="2">
    <source>
        <dbReference type="WBParaSite" id="ACRNAN_scaffold424.g31138.t1"/>
    </source>
</evidence>
<dbReference type="GO" id="GO:0003676">
    <property type="term" value="F:nucleic acid binding"/>
    <property type="evidence" value="ECO:0007669"/>
    <property type="project" value="InterPro"/>
</dbReference>
<accession>A0A914DX03</accession>
<organism evidence="1 2">
    <name type="scientific">Acrobeloides nanus</name>
    <dbReference type="NCBI Taxonomy" id="290746"/>
    <lineage>
        <taxon>Eukaryota</taxon>
        <taxon>Metazoa</taxon>
        <taxon>Ecdysozoa</taxon>
        <taxon>Nematoda</taxon>
        <taxon>Chromadorea</taxon>
        <taxon>Rhabditida</taxon>
        <taxon>Tylenchina</taxon>
        <taxon>Cephalobomorpha</taxon>
        <taxon>Cephaloboidea</taxon>
        <taxon>Cephalobidae</taxon>
        <taxon>Acrobeloides</taxon>
    </lineage>
</organism>
<evidence type="ECO:0000313" key="1">
    <source>
        <dbReference type="Proteomes" id="UP000887540"/>
    </source>
</evidence>
<keyword evidence="1" id="KW-1185">Reference proteome</keyword>
<name>A0A914DX03_9BILA</name>
<proteinExistence type="predicted"/>
<dbReference type="AlphaFoldDB" id="A0A914DX03"/>
<protein>
    <submittedName>
        <fullName evidence="2">Tc1-like transposase DDE domain-containing protein</fullName>
    </submittedName>
</protein>